<feature type="compositionally biased region" description="Polar residues" evidence="1">
    <location>
        <begin position="20"/>
        <end position="30"/>
    </location>
</feature>
<evidence type="ECO:0000313" key="2">
    <source>
        <dbReference type="EMBL" id="CAB1430331.1"/>
    </source>
</evidence>
<feature type="compositionally biased region" description="Low complexity" evidence="1">
    <location>
        <begin position="95"/>
        <end position="106"/>
    </location>
</feature>
<keyword evidence="3" id="KW-1185">Reference proteome</keyword>
<gene>
    <name evidence="2" type="ORF">PLEPLA_LOCUS18313</name>
</gene>
<feature type="region of interest" description="Disordered" evidence="1">
    <location>
        <begin position="1"/>
        <end position="30"/>
    </location>
</feature>
<dbReference type="EMBL" id="CADEAL010001224">
    <property type="protein sequence ID" value="CAB1430331.1"/>
    <property type="molecule type" value="Genomic_DNA"/>
</dbReference>
<sequence>MRRPAFSHPDAPRARAGLGQVNNDSDLPNVTKKQAGVLGVRRGPLSSVDGLLVNKPLEVTSWVARGEVCKGRPVPLSAPPCGNKCLPSSTDVLYTGSGSSRSPTRRLTPDCSDDRHRAHTPSPPTGCARMRERQRAAFICPPVFTVTRADGVLKVARRAGRMLRGIPAMETFQFMKCANQGDRGGGGTEIRREWNSRGQGQTTSSGRRGRDRED</sequence>
<feature type="region of interest" description="Disordered" evidence="1">
    <location>
        <begin position="179"/>
        <end position="214"/>
    </location>
</feature>
<organism evidence="2 3">
    <name type="scientific">Pleuronectes platessa</name>
    <name type="common">European plaice</name>
    <dbReference type="NCBI Taxonomy" id="8262"/>
    <lineage>
        <taxon>Eukaryota</taxon>
        <taxon>Metazoa</taxon>
        <taxon>Chordata</taxon>
        <taxon>Craniata</taxon>
        <taxon>Vertebrata</taxon>
        <taxon>Euteleostomi</taxon>
        <taxon>Actinopterygii</taxon>
        <taxon>Neopterygii</taxon>
        <taxon>Teleostei</taxon>
        <taxon>Neoteleostei</taxon>
        <taxon>Acanthomorphata</taxon>
        <taxon>Carangaria</taxon>
        <taxon>Pleuronectiformes</taxon>
        <taxon>Pleuronectoidei</taxon>
        <taxon>Pleuronectidae</taxon>
        <taxon>Pleuronectes</taxon>
    </lineage>
</organism>
<accession>A0A9N7UHM5</accession>
<reference evidence="2" key="1">
    <citation type="submission" date="2020-03" db="EMBL/GenBank/DDBJ databases">
        <authorList>
            <person name="Weist P."/>
        </authorList>
    </citation>
    <scope>NUCLEOTIDE SEQUENCE</scope>
</reference>
<feature type="region of interest" description="Disordered" evidence="1">
    <location>
        <begin position="92"/>
        <end position="128"/>
    </location>
</feature>
<proteinExistence type="predicted"/>
<name>A0A9N7UHM5_PLEPL</name>
<protein>
    <submittedName>
        <fullName evidence="2">Uncharacterized protein</fullName>
    </submittedName>
</protein>
<evidence type="ECO:0000313" key="3">
    <source>
        <dbReference type="Proteomes" id="UP001153269"/>
    </source>
</evidence>
<evidence type="ECO:0000256" key="1">
    <source>
        <dbReference type="SAM" id="MobiDB-lite"/>
    </source>
</evidence>
<feature type="compositionally biased region" description="Polar residues" evidence="1">
    <location>
        <begin position="196"/>
        <end position="206"/>
    </location>
</feature>
<dbReference type="AlphaFoldDB" id="A0A9N7UHM5"/>
<comment type="caution">
    <text evidence="2">The sequence shown here is derived from an EMBL/GenBank/DDBJ whole genome shotgun (WGS) entry which is preliminary data.</text>
</comment>
<dbReference type="Proteomes" id="UP001153269">
    <property type="component" value="Unassembled WGS sequence"/>
</dbReference>